<dbReference type="AlphaFoldDB" id="C1MRD5"/>
<dbReference type="Pfam" id="PF00300">
    <property type="entry name" value="His_Phos_1"/>
    <property type="match status" value="1"/>
</dbReference>
<dbReference type="InterPro" id="IPR013078">
    <property type="entry name" value="His_Pase_superF_clade-1"/>
</dbReference>
<dbReference type="SMART" id="SM00855">
    <property type="entry name" value="PGAM"/>
    <property type="match status" value="1"/>
</dbReference>
<feature type="active site" description="Proton donor/acceptor" evidence="1">
    <location>
        <position position="114"/>
    </location>
</feature>
<dbReference type="STRING" id="564608.C1MRD5"/>
<dbReference type="InterPro" id="IPR029033">
    <property type="entry name" value="His_PPase_superfam"/>
</dbReference>
<sequence>MDEPFTLSGEGGFVRPESWNRPKRIILIRHAESEGNVDETVYQRKPDHRIELTEKGKQQARDAGEKLKAILGPNESVYAYVSPYMRTEQTLYEIGQAIGTHRVLGVREEPRMREQDFGNFQDVGMAELKRERQRFGRFFFRFPNGESAADVYDRVTSFRETLRNDMHFGRFNCDVTGCRTEDCTVVIVTHGLTLRVFLMRWYKWSVEMFERCRNARNGELVVMERGKGGRYTMLNEQNGQDEEWLAKFGFNEEMIADQVWAKDAPVDGLNSEWPTSKGQMFFDNFPGRLERTRAACAKWRTPSGVEID</sequence>
<accession>C1MRD5</accession>
<name>C1MRD5_MICPC</name>
<dbReference type="InterPro" id="IPR052765">
    <property type="entry name" value="PGM-Related"/>
</dbReference>
<dbReference type="EMBL" id="GG663738">
    <property type="protein sequence ID" value="EEH57859.1"/>
    <property type="molecule type" value="Genomic_DNA"/>
</dbReference>
<dbReference type="eggNOG" id="ENOG502QQ8J">
    <property type="taxonomic scope" value="Eukaryota"/>
</dbReference>
<dbReference type="SUPFAM" id="SSF53254">
    <property type="entry name" value="Phosphoglycerate mutase-like"/>
    <property type="match status" value="1"/>
</dbReference>
<dbReference type="Gene3D" id="3.40.50.1240">
    <property type="entry name" value="Phosphoglycerate mutase-like"/>
    <property type="match status" value="1"/>
</dbReference>
<dbReference type="OMA" id="WTHTHTR"/>
<organism evidence="4">
    <name type="scientific">Micromonas pusilla (strain CCMP1545)</name>
    <name type="common">Picoplanktonic green alga</name>
    <dbReference type="NCBI Taxonomy" id="564608"/>
    <lineage>
        <taxon>Eukaryota</taxon>
        <taxon>Viridiplantae</taxon>
        <taxon>Chlorophyta</taxon>
        <taxon>Mamiellophyceae</taxon>
        <taxon>Mamiellales</taxon>
        <taxon>Mamiellaceae</taxon>
        <taxon>Micromonas</taxon>
    </lineage>
</organism>
<keyword evidence="4" id="KW-1185">Reference proteome</keyword>
<proteinExistence type="predicted"/>
<feature type="active site" description="Tele-phosphohistidine intermediate" evidence="1">
    <location>
        <position position="30"/>
    </location>
</feature>
<evidence type="ECO:0000313" key="4">
    <source>
        <dbReference type="Proteomes" id="UP000001876"/>
    </source>
</evidence>
<dbReference type="PANTHER" id="PTHR46192">
    <property type="entry name" value="BROAD-RANGE ACID PHOSPHATASE DET1"/>
    <property type="match status" value="1"/>
</dbReference>
<evidence type="ECO:0000256" key="1">
    <source>
        <dbReference type="PIRSR" id="PIRSR613078-1"/>
    </source>
</evidence>
<feature type="binding site" evidence="2">
    <location>
        <begin position="29"/>
        <end position="36"/>
    </location>
    <ligand>
        <name>substrate</name>
    </ligand>
</feature>
<dbReference type="GeneID" id="9683727"/>
<dbReference type="KEGG" id="mpp:MICPUCDRAFT_16376"/>
<feature type="binding site" evidence="2">
    <location>
        <position position="86"/>
    </location>
    <ligand>
        <name>substrate</name>
    </ligand>
</feature>
<evidence type="ECO:0000256" key="2">
    <source>
        <dbReference type="PIRSR" id="PIRSR613078-2"/>
    </source>
</evidence>
<reference evidence="3 4" key="1">
    <citation type="journal article" date="2009" name="Science">
        <title>Green evolution and dynamic adaptations revealed by genomes of the marine picoeukaryotes Micromonas.</title>
        <authorList>
            <person name="Worden A.Z."/>
            <person name="Lee J.H."/>
            <person name="Mock T."/>
            <person name="Rouze P."/>
            <person name="Simmons M.P."/>
            <person name="Aerts A.L."/>
            <person name="Allen A.E."/>
            <person name="Cuvelier M.L."/>
            <person name="Derelle E."/>
            <person name="Everett M.V."/>
            <person name="Foulon E."/>
            <person name="Grimwood J."/>
            <person name="Gundlach H."/>
            <person name="Henrissat B."/>
            <person name="Napoli C."/>
            <person name="McDonald S.M."/>
            <person name="Parker M.S."/>
            <person name="Rombauts S."/>
            <person name="Salamov A."/>
            <person name="Von Dassow P."/>
            <person name="Badger J.H."/>
            <person name="Coutinho P.M."/>
            <person name="Demir E."/>
            <person name="Dubchak I."/>
            <person name="Gentemann C."/>
            <person name="Eikrem W."/>
            <person name="Gready J.E."/>
            <person name="John U."/>
            <person name="Lanier W."/>
            <person name="Lindquist E.A."/>
            <person name="Lucas S."/>
            <person name="Mayer K.F."/>
            <person name="Moreau H."/>
            <person name="Not F."/>
            <person name="Otillar R."/>
            <person name="Panaud O."/>
            <person name="Pangilinan J."/>
            <person name="Paulsen I."/>
            <person name="Piegu B."/>
            <person name="Poliakov A."/>
            <person name="Robbens S."/>
            <person name="Schmutz J."/>
            <person name="Toulza E."/>
            <person name="Wyss T."/>
            <person name="Zelensky A."/>
            <person name="Zhou K."/>
            <person name="Armbrust E.V."/>
            <person name="Bhattacharya D."/>
            <person name="Goodenough U.W."/>
            <person name="Van de Peer Y."/>
            <person name="Grigoriev I.V."/>
        </authorList>
    </citation>
    <scope>NUCLEOTIDE SEQUENCE [LARGE SCALE GENOMIC DNA]</scope>
    <source>
        <strain evidence="3 4">CCMP1545</strain>
    </source>
</reference>
<dbReference type="CDD" id="cd07067">
    <property type="entry name" value="HP_PGM_like"/>
    <property type="match status" value="1"/>
</dbReference>
<dbReference type="RefSeq" id="XP_003057908.1">
    <property type="nucleotide sequence ID" value="XM_003057862.1"/>
</dbReference>
<evidence type="ECO:0000313" key="3">
    <source>
        <dbReference type="EMBL" id="EEH57859.1"/>
    </source>
</evidence>
<gene>
    <name evidence="3" type="ORF">MICPUCDRAFT_16376</name>
</gene>
<protein>
    <submittedName>
        <fullName evidence="3">Predicted protein</fullName>
    </submittedName>
</protein>
<dbReference type="Proteomes" id="UP000001876">
    <property type="component" value="Unassembled WGS sequence"/>
</dbReference>
<dbReference type="OrthoDB" id="10261749at2759"/>